<evidence type="ECO:0000313" key="2">
    <source>
        <dbReference type="EMBL" id="KAG2646684.1"/>
    </source>
</evidence>
<sequence>MSRSDDRGSPPSKRQRRNDADDDDATTRKKKHLYLALDDWKDGCSIHKLDADNMQPSGHLTEPAALRLAGPLLGHMAFAAVGTSIFIDTVAERRYYGIDSFPQTLVYSTKTGALTLGSHVPDGLFDLGGAMAVGERLYAVTTVYRQPPSLKVLSMAPNTKLEFLTCIPTMDWFWNSLPTSTPPFNGDDIVTYALHPDGSTIFVSTKYRTHSFDSSHGVWRELGDWVLPFRGQAYFDADIDGWVGIHRKEDGYICCCPVASRSACWNYGLSNSATTTPRLKCRMLIEKLFRSKEEVKLGHQHLKPTLTYMGDSRYCLIENVVQGEDEHEGSVLNVTLFGLKYDHRGELRTKVRRTSRSYSVSKNNLLFSHAAFWM</sequence>
<dbReference type="PANTHER" id="PTHR33085">
    <property type="entry name" value="OS12G0113100 PROTEIN-RELATED"/>
    <property type="match status" value="1"/>
</dbReference>
<accession>A0A8T0WNI8</accession>
<comment type="caution">
    <text evidence="2">The sequence shown here is derived from an EMBL/GenBank/DDBJ whole genome shotgun (WGS) entry which is preliminary data.</text>
</comment>
<keyword evidence="3" id="KW-1185">Reference proteome</keyword>
<dbReference type="AlphaFoldDB" id="A0A8T0WNI8"/>
<evidence type="ECO:0000256" key="1">
    <source>
        <dbReference type="SAM" id="MobiDB-lite"/>
    </source>
</evidence>
<dbReference type="Pfam" id="PF07893">
    <property type="entry name" value="DUF1668"/>
    <property type="match status" value="1"/>
</dbReference>
<feature type="region of interest" description="Disordered" evidence="1">
    <location>
        <begin position="1"/>
        <end position="25"/>
    </location>
</feature>
<dbReference type="Proteomes" id="UP000823388">
    <property type="component" value="Chromosome 2K"/>
</dbReference>
<proteinExistence type="predicted"/>
<evidence type="ECO:0000313" key="3">
    <source>
        <dbReference type="Proteomes" id="UP000823388"/>
    </source>
</evidence>
<organism evidence="2 3">
    <name type="scientific">Panicum virgatum</name>
    <name type="common">Blackwell switchgrass</name>
    <dbReference type="NCBI Taxonomy" id="38727"/>
    <lineage>
        <taxon>Eukaryota</taxon>
        <taxon>Viridiplantae</taxon>
        <taxon>Streptophyta</taxon>
        <taxon>Embryophyta</taxon>
        <taxon>Tracheophyta</taxon>
        <taxon>Spermatophyta</taxon>
        <taxon>Magnoliopsida</taxon>
        <taxon>Liliopsida</taxon>
        <taxon>Poales</taxon>
        <taxon>Poaceae</taxon>
        <taxon>PACMAD clade</taxon>
        <taxon>Panicoideae</taxon>
        <taxon>Panicodae</taxon>
        <taxon>Paniceae</taxon>
        <taxon>Panicinae</taxon>
        <taxon>Panicum</taxon>
        <taxon>Panicum sect. Hiantes</taxon>
    </lineage>
</organism>
<name>A0A8T0WNI8_PANVG</name>
<gene>
    <name evidence="2" type="ORF">PVAP13_2KG066500</name>
</gene>
<dbReference type="InterPro" id="IPR012871">
    <property type="entry name" value="DUF1668_ORYSA"/>
</dbReference>
<reference evidence="2" key="1">
    <citation type="submission" date="2020-05" db="EMBL/GenBank/DDBJ databases">
        <title>WGS assembly of Panicum virgatum.</title>
        <authorList>
            <person name="Lovell J.T."/>
            <person name="Jenkins J."/>
            <person name="Shu S."/>
            <person name="Juenger T.E."/>
            <person name="Schmutz J."/>
        </authorList>
    </citation>
    <scope>NUCLEOTIDE SEQUENCE</scope>
    <source>
        <strain evidence="2">AP13</strain>
    </source>
</reference>
<dbReference type="EMBL" id="CM029039">
    <property type="protein sequence ID" value="KAG2646684.1"/>
    <property type="molecule type" value="Genomic_DNA"/>
</dbReference>
<dbReference type="PANTHER" id="PTHR33085:SF47">
    <property type="entry name" value="OS02G0513400 PROTEIN"/>
    <property type="match status" value="1"/>
</dbReference>
<protein>
    <submittedName>
        <fullName evidence="2">Uncharacterized protein</fullName>
    </submittedName>
</protein>